<organism evidence="3 4">
    <name type="scientific">Lithohypha guttulata</name>
    <dbReference type="NCBI Taxonomy" id="1690604"/>
    <lineage>
        <taxon>Eukaryota</taxon>
        <taxon>Fungi</taxon>
        <taxon>Dikarya</taxon>
        <taxon>Ascomycota</taxon>
        <taxon>Pezizomycotina</taxon>
        <taxon>Eurotiomycetes</taxon>
        <taxon>Chaetothyriomycetidae</taxon>
        <taxon>Chaetothyriales</taxon>
        <taxon>Trichomeriaceae</taxon>
        <taxon>Lithohypha</taxon>
    </lineage>
</organism>
<feature type="compositionally biased region" description="Acidic residues" evidence="1">
    <location>
        <begin position="147"/>
        <end position="160"/>
    </location>
</feature>
<dbReference type="EMBL" id="JAVRRJ010000001">
    <property type="protein sequence ID" value="KAK5090688.1"/>
    <property type="molecule type" value="Genomic_DNA"/>
</dbReference>
<name>A0AAN7T560_9EURO</name>
<feature type="domain" description="CCD97-like C-terminal" evidence="2">
    <location>
        <begin position="27"/>
        <end position="91"/>
    </location>
</feature>
<proteinExistence type="predicted"/>
<feature type="compositionally biased region" description="Acidic residues" evidence="1">
    <location>
        <begin position="168"/>
        <end position="179"/>
    </location>
</feature>
<accession>A0AAN7T560</accession>
<sequence>MDDQLPSISTIRVNQHSTIPPQLRIKNRRKRYLERHPDYFGFSLELANPLLYDRLIRRFQTPTEREIESRQKGYAGSLEADLLRSEAKLEDVHQHADDISYSYTQTTNGEIIHVSNEDAGEQLTKDEAQRRWVDAMTERFVAGKDDDFDYSAVDESEEYDDRQTEERELQEEWFDEEQPDSSPREGEQKTCLDGETGIQDF</sequence>
<gene>
    <name evidence="3" type="ORF">LTR05_000863</name>
</gene>
<dbReference type="Proteomes" id="UP001309876">
    <property type="component" value="Unassembled WGS sequence"/>
</dbReference>
<comment type="caution">
    <text evidence="3">The sequence shown here is derived from an EMBL/GenBank/DDBJ whole genome shotgun (WGS) entry which is preliminary data.</text>
</comment>
<protein>
    <recommendedName>
        <fullName evidence="2">CCD97-like C-terminal domain-containing protein</fullName>
    </recommendedName>
</protein>
<dbReference type="PANTHER" id="PTHR31840">
    <property type="entry name" value="COILED-COIL DOMAIN-CONTAINING PROTEIN 97"/>
    <property type="match status" value="1"/>
</dbReference>
<dbReference type="Pfam" id="PF09747">
    <property type="entry name" value="CCD97-like_C"/>
    <property type="match status" value="2"/>
</dbReference>
<keyword evidence="4" id="KW-1185">Reference proteome</keyword>
<dbReference type="AlphaFoldDB" id="A0AAN7T560"/>
<evidence type="ECO:0000313" key="3">
    <source>
        <dbReference type="EMBL" id="KAK5090688.1"/>
    </source>
</evidence>
<evidence type="ECO:0000259" key="2">
    <source>
        <dbReference type="Pfam" id="PF09747"/>
    </source>
</evidence>
<reference evidence="3 4" key="1">
    <citation type="submission" date="2023-08" db="EMBL/GenBank/DDBJ databases">
        <title>Black Yeasts Isolated from many extreme environments.</title>
        <authorList>
            <person name="Coleine C."/>
            <person name="Stajich J.E."/>
            <person name="Selbmann L."/>
        </authorList>
    </citation>
    <scope>NUCLEOTIDE SEQUENCE [LARGE SCALE GENOMIC DNA]</scope>
    <source>
        <strain evidence="3 4">CCFEE 5910</strain>
    </source>
</reference>
<dbReference type="InterPro" id="IPR040233">
    <property type="entry name" value="CCD97-like_C"/>
</dbReference>
<dbReference type="PANTHER" id="PTHR31840:SF1">
    <property type="entry name" value="COILED-COIL DOMAIN-CONTAINING PROTEIN 97"/>
    <property type="match status" value="1"/>
</dbReference>
<feature type="compositionally biased region" description="Basic and acidic residues" evidence="1">
    <location>
        <begin position="182"/>
        <end position="192"/>
    </location>
</feature>
<evidence type="ECO:0000313" key="4">
    <source>
        <dbReference type="Proteomes" id="UP001309876"/>
    </source>
</evidence>
<feature type="region of interest" description="Disordered" evidence="1">
    <location>
        <begin position="147"/>
        <end position="201"/>
    </location>
</feature>
<dbReference type="InterPro" id="IPR018613">
    <property type="entry name" value="Ccdc97-like"/>
</dbReference>
<feature type="domain" description="CCD97-like C-terminal" evidence="2">
    <location>
        <begin position="114"/>
        <end position="177"/>
    </location>
</feature>
<evidence type="ECO:0000256" key="1">
    <source>
        <dbReference type="SAM" id="MobiDB-lite"/>
    </source>
</evidence>